<name>A0A1I3IQF0_9EURY</name>
<organism evidence="1 2">
    <name type="scientific">Natronobacterium gregoryi</name>
    <dbReference type="NCBI Taxonomy" id="44930"/>
    <lineage>
        <taxon>Archaea</taxon>
        <taxon>Methanobacteriati</taxon>
        <taxon>Methanobacteriota</taxon>
        <taxon>Stenosarchaea group</taxon>
        <taxon>Halobacteria</taxon>
        <taxon>Halobacteriales</taxon>
        <taxon>Natrialbaceae</taxon>
        <taxon>Natronobacterium</taxon>
    </lineage>
</organism>
<sequence length="284" mass="31106">MVIGGGGDDRRPTRRLLLRSASVAGSLSAVSGVGSVVRSRMIEDSDDDGILDAKKRSATFHRRLEGIFGDQFEGLAVGRPDLLLDARYVGGTSISPGTKRTIVDLVRTRGIHAQWLDYPTRYDPQAVANRYGTTVKGLLWGRDSFYSEEIEDVLKNVALQLLVVPGTTKAADAGRIYSHWIDAMGGGPDGHVNGFSLGNRAVVAERDDPFEEAALVLHEITHLVLCHDDDPENTGVMGTADEVALMDHEWDQFRNGLDNVRDTTGYDIAFRPCLWQENLSAILE</sequence>
<proteinExistence type="predicted"/>
<evidence type="ECO:0000313" key="1">
    <source>
        <dbReference type="EMBL" id="SFI50194.1"/>
    </source>
</evidence>
<evidence type="ECO:0000313" key="2">
    <source>
        <dbReference type="Proteomes" id="UP000182829"/>
    </source>
</evidence>
<dbReference type="Proteomes" id="UP000182829">
    <property type="component" value="Unassembled WGS sequence"/>
</dbReference>
<reference evidence="1 2" key="1">
    <citation type="submission" date="2016-10" db="EMBL/GenBank/DDBJ databases">
        <authorList>
            <person name="de Groot N.N."/>
        </authorList>
    </citation>
    <scope>NUCLEOTIDE SEQUENCE [LARGE SCALE GENOMIC DNA]</scope>
    <source>
        <strain evidence="1 2">SP2</strain>
    </source>
</reference>
<protein>
    <submittedName>
        <fullName evidence="1">Uncharacterized protein</fullName>
    </submittedName>
</protein>
<dbReference type="OrthoDB" id="322939at2157"/>
<dbReference type="AlphaFoldDB" id="A0A1I3IQF0"/>
<dbReference type="RefSeq" id="WP_005580771.1">
    <property type="nucleotide sequence ID" value="NC_019792.1"/>
</dbReference>
<gene>
    <name evidence="1" type="ORF">SAMN05443661_10126</name>
</gene>
<dbReference type="EMBL" id="FORO01000001">
    <property type="protein sequence ID" value="SFI50194.1"/>
    <property type="molecule type" value="Genomic_DNA"/>
</dbReference>
<accession>A0A1I3IQF0</accession>